<dbReference type="EMBL" id="REGW02000019">
    <property type="protein sequence ID" value="KAE8281751.1"/>
    <property type="molecule type" value="Genomic_DNA"/>
</dbReference>
<organism evidence="1 2">
    <name type="scientific">Larimichthys crocea</name>
    <name type="common">Large yellow croaker</name>
    <name type="synonym">Pseudosciaena crocea</name>
    <dbReference type="NCBI Taxonomy" id="215358"/>
    <lineage>
        <taxon>Eukaryota</taxon>
        <taxon>Metazoa</taxon>
        <taxon>Chordata</taxon>
        <taxon>Craniata</taxon>
        <taxon>Vertebrata</taxon>
        <taxon>Euteleostomi</taxon>
        <taxon>Actinopterygii</taxon>
        <taxon>Neopterygii</taxon>
        <taxon>Teleostei</taxon>
        <taxon>Neoteleostei</taxon>
        <taxon>Acanthomorphata</taxon>
        <taxon>Eupercaria</taxon>
        <taxon>Sciaenidae</taxon>
        <taxon>Larimichthys</taxon>
    </lineage>
</organism>
<proteinExistence type="predicted"/>
<reference evidence="1 2" key="1">
    <citation type="submission" date="2019-07" db="EMBL/GenBank/DDBJ databases">
        <title>Chromosome genome assembly for large yellow croaker.</title>
        <authorList>
            <person name="Xiao S."/>
        </authorList>
    </citation>
    <scope>NUCLEOTIDE SEQUENCE [LARGE SCALE GENOMIC DNA]</scope>
    <source>
        <strain evidence="1">JMULYC20181020</strain>
        <tissue evidence="1">Muscle</tissue>
    </source>
</reference>
<keyword evidence="2" id="KW-1185">Reference proteome</keyword>
<evidence type="ECO:0000313" key="2">
    <source>
        <dbReference type="Proteomes" id="UP000424527"/>
    </source>
</evidence>
<comment type="caution">
    <text evidence="1">The sequence shown here is derived from an EMBL/GenBank/DDBJ whole genome shotgun (WGS) entry which is preliminary data.</text>
</comment>
<dbReference type="Proteomes" id="UP000424527">
    <property type="component" value="Unassembled WGS sequence"/>
</dbReference>
<dbReference type="AlphaFoldDB" id="A0A6G0HRV5"/>
<dbReference type="PANTHER" id="PTHR33198:SF20">
    <property type="entry name" value="RETROTRANSPOSON GAG DOMAIN-CONTAINING PROTEIN"/>
    <property type="match status" value="1"/>
</dbReference>
<dbReference type="Gene3D" id="4.10.60.10">
    <property type="entry name" value="Zinc finger, CCHC-type"/>
    <property type="match status" value="1"/>
</dbReference>
<name>A0A6G0HRV5_LARCR</name>
<accession>A0A6G0HRV5</accession>
<evidence type="ECO:0008006" key="3">
    <source>
        <dbReference type="Google" id="ProtNLM"/>
    </source>
</evidence>
<dbReference type="PANTHER" id="PTHR33198">
    <property type="entry name" value="ANK_REP_REGION DOMAIN-CONTAINING PROTEIN-RELATED"/>
    <property type="match status" value="1"/>
</dbReference>
<gene>
    <name evidence="1" type="ORF">D5F01_LYC19134</name>
</gene>
<evidence type="ECO:0000313" key="1">
    <source>
        <dbReference type="EMBL" id="KAE8281751.1"/>
    </source>
</evidence>
<protein>
    <recommendedName>
        <fullName evidence="3">CCHC-type domain-containing protein</fullName>
    </recommendedName>
</protein>
<sequence>MGLETKPEARKIALLLTIAVPQAIEVFNTFVFDSPDWQHKPFNSFLTDLRLKAQSCNFASLKDSMFRDQIVFGVEDKKVRERLLREIELTLAGAIKICQVSELSQKHVRTFSEMSAVAMAQVSDSTAAVGAVSYQRRRRIQTRPAQQLEDVMIGCKRCGARHMPKQCPAFGKQCSSCQGKNHFAKQCFSKRKEGKRGKTVNLVEEPDLSDTFFVGMVNCESEQIKNPDNVNDVTGEDKWIAP</sequence>